<dbReference type="eggNOG" id="KOG1075">
    <property type="taxonomic scope" value="Eukaryota"/>
</dbReference>
<dbReference type="PANTHER" id="PTHR33481:SF1">
    <property type="entry name" value="ENDONUCLEASE_EXONUCLEASE_PHOSPHATASE DOMAIN-CONTAINING PROTEIN-RELATED"/>
    <property type="match status" value="1"/>
</dbReference>
<reference evidence="3 4" key="1">
    <citation type="journal article" date="2010" name="Science">
        <title>Genome expansion and gene loss in powdery mildew fungi reveal tradeoffs in extreme parasitism.</title>
        <authorList>
            <person name="Spanu P.D."/>
            <person name="Abbott J.C."/>
            <person name="Amselem J."/>
            <person name="Burgis T.A."/>
            <person name="Soanes D.M."/>
            <person name="Stueber K."/>
            <person name="Ver Loren van Themaat E."/>
            <person name="Brown J.K.M."/>
            <person name="Butcher S.A."/>
            <person name="Gurr S.J."/>
            <person name="Lebrun M.-H."/>
            <person name="Ridout C.J."/>
            <person name="Schulze-Lefert P."/>
            <person name="Talbot N.J."/>
            <person name="Ahmadinejad N."/>
            <person name="Ametz C."/>
            <person name="Barton G.R."/>
            <person name="Benjdia M."/>
            <person name="Bidzinski P."/>
            <person name="Bindschedler L.V."/>
            <person name="Both M."/>
            <person name="Brewer M.T."/>
            <person name="Cadle-Davidson L."/>
            <person name="Cadle-Davidson M.M."/>
            <person name="Collemare J."/>
            <person name="Cramer R."/>
            <person name="Frenkel O."/>
            <person name="Godfrey D."/>
            <person name="Harriman J."/>
            <person name="Hoede C."/>
            <person name="King B.C."/>
            <person name="Klages S."/>
            <person name="Kleemann J."/>
            <person name="Knoll D."/>
            <person name="Koti P.S."/>
            <person name="Kreplak J."/>
            <person name="Lopez-Ruiz F.J."/>
            <person name="Lu X."/>
            <person name="Maekawa T."/>
            <person name="Mahanil S."/>
            <person name="Micali C."/>
            <person name="Milgroom M.G."/>
            <person name="Montana G."/>
            <person name="Noir S."/>
            <person name="O'Connell R.J."/>
            <person name="Oberhaensli S."/>
            <person name="Parlange F."/>
            <person name="Pedersen C."/>
            <person name="Quesneville H."/>
            <person name="Reinhardt R."/>
            <person name="Rott M."/>
            <person name="Sacristan S."/>
            <person name="Schmidt S.M."/>
            <person name="Schoen M."/>
            <person name="Skamnioti P."/>
            <person name="Sommer H."/>
            <person name="Stephens A."/>
            <person name="Takahara H."/>
            <person name="Thordal-Christensen H."/>
            <person name="Vigouroux M."/>
            <person name="Wessling R."/>
            <person name="Wicker T."/>
            <person name="Panstruga R."/>
        </authorList>
    </citation>
    <scope>NUCLEOTIDE SEQUENCE [LARGE SCALE GENOMIC DNA]</scope>
    <source>
        <strain evidence="3">DH14</strain>
    </source>
</reference>
<accession>N1JMI1</accession>
<feature type="chain" id="PRO_5004107324" evidence="1">
    <location>
        <begin position="17"/>
        <end position="468"/>
    </location>
</feature>
<keyword evidence="3" id="KW-0695">RNA-directed DNA polymerase</keyword>
<keyword evidence="3" id="KW-0808">Transferase</keyword>
<organism evidence="3 4">
    <name type="scientific">Blumeria graminis f. sp. hordei (strain DH14)</name>
    <name type="common">Barley powdery mildew</name>
    <name type="synonym">Oidium monilioides f. sp. hordei</name>
    <dbReference type="NCBI Taxonomy" id="546991"/>
    <lineage>
        <taxon>Eukaryota</taxon>
        <taxon>Fungi</taxon>
        <taxon>Dikarya</taxon>
        <taxon>Ascomycota</taxon>
        <taxon>Pezizomycotina</taxon>
        <taxon>Leotiomycetes</taxon>
        <taxon>Erysiphales</taxon>
        <taxon>Erysiphaceae</taxon>
        <taxon>Blumeria</taxon>
        <taxon>Blumeria hordei</taxon>
    </lineage>
</organism>
<dbReference type="EMBL" id="CAUH01005472">
    <property type="protein sequence ID" value="CCU81781.1"/>
    <property type="molecule type" value="Genomic_DNA"/>
</dbReference>
<keyword evidence="3" id="KW-0548">Nucleotidyltransferase</keyword>
<evidence type="ECO:0000313" key="3">
    <source>
        <dbReference type="EMBL" id="CCU81781.1"/>
    </source>
</evidence>
<dbReference type="PANTHER" id="PTHR33481">
    <property type="entry name" value="REVERSE TRANSCRIPTASE"/>
    <property type="match status" value="1"/>
</dbReference>
<dbReference type="InterPro" id="IPR000477">
    <property type="entry name" value="RT_dom"/>
</dbReference>
<name>N1JMI1_BLUG1</name>
<sequence>MCWVGSFASCWTVCVCLDGVTGPPQHVDRGLPQGSSASPVLFMLYISPLFKMGMKRKRFGYADDIALLETGPSLLSNCTDLSHLLVEAIEWGDIMVSEDPNKPYTHWLGVHFDRTLSFKWHERPQLIRQTILACTFPIAYYGAETWWPGRIRYRNRLISNRVEGHLSTLRKVILTGARAILPVYRTTPIPILYRESGLLPPDLELDSKSKFAALRIQRLDPRHPFRRVTHPFINLPSGIPFRDIAVYIDGARSEIAESPRTCGGIVIFQAGQMIYRESLSLELTLSPFDTELTAALSQDWPLHTRLPHIHPEKVKVHWIPSQSGILGNDLADASARERLSKPTPLPRGYVSFDTAKNRIKAEISTAMKDYWDRHAPVSYIELVINSYSRDSKELSLARPFLSRLYAVRSGHGDFAEYYRLFNHEGANLHCGCGQLKAPLHFLECYLTTHRPPRAPASARDPKKILLGT</sequence>
<comment type="caution">
    <text evidence="3">The sequence shown here is derived from an EMBL/GenBank/DDBJ whole genome shotgun (WGS) entry which is preliminary data.</text>
</comment>
<feature type="domain" description="Reverse transcriptase" evidence="2">
    <location>
        <begin position="1"/>
        <end position="112"/>
    </location>
</feature>
<evidence type="ECO:0000313" key="4">
    <source>
        <dbReference type="Proteomes" id="UP000015441"/>
    </source>
</evidence>
<keyword evidence="1" id="KW-0732">Signal</keyword>
<feature type="signal peptide" evidence="1">
    <location>
        <begin position="1"/>
        <end position="16"/>
    </location>
</feature>
<proteinExistence type="predicted"/>
<gene>
    <name evidence="3" type="ORF">BGHDH14_bgh04661</name>
</gene>
<keyword evidence="4" id="KW-1185">Reference proteome</keyword>
<evidence type="ECO:0000256" key="1">
    <source>
        <dbReference type="SAM" id="SignalP"/>
    </source>
</evidence>
<dbReference type="GO" id="GO:0003964">
    <property type="term" value="F:RNA-directed DNA polymerase activity"/>
    <property type="evidence" value="ECO:0007669"/>
    <property type="project" value="UniProtKB-KW"/>
</dbReference>
<dbReference type="AlphaFoldDB" id="N1JMI1"/>
<protein>
    <submittedName>
        <fullName evidence="3">Reverse transcriptase, putative</fullName>
    </submittedName>
</protein>
<evidence type="ECO:0000259" key="2">
    <source>
        <dbReference type="PROSITE" id="PS50878"/>
    </source>
</evidence>
<dbReference type="HOGENOM" id="CLU_583918_0_0_1"/>
<dbReference type="Proteomes" id="UP000015441">
    <property type="component" value="Unassembled WGS sequence"/>
</dbReference>
<dbReference type="SUPFAM" id="SSF53098">
    <property type="entry name" value="Ribonuclease H-like"/>
    <property type="match status" value="1"/>
</dbReference>
<dbReference type="InParanoid" id="N1JMI1"/>
<dbReference type="InterPro" id="IPR012337">
    <property type="entry name" value="RNaseH-like_sf"/>
</dbReference>
<dbReference type="PROSITE" id="PS50878">
    <property type="entry name" value="RT_POL"/>
    <property type="match status" value="1"/>
</dbReference>
<dbReference type="OrthoDB" id="3598277at2759"/>